<dbReference type="PANTHER" id="PTHR30600">
    <property type="entry name" value="CYTOCHROME C PEROXIDASE-RELATED"/>
    <property type="match status" value="1"/>
</dbReference>
<gene>
    <name evidence="6" type="ORF">MYMAC_004159</name>
</gene>
<keyword evidence="3 4" id="KW-0408">Iron</keyword>
<dbReference type="GO" id="GO:0004130">
    <property type="term" value="F:cytochrome-c peroxidase activity"/>
    <property type="evidence" value="ECO:0007669"/>
    <property type="project" value="TreeGrafter"/>
</dbReference>
<dbReference type="RefSeq" id="WP_095959370.1">
    <property type="nucleotide sequence ID" value="NZ_CP022203.1"/>
</dbReference>
<protein>
    <recommendedName>
        <fullName evidence="5">Cytochrome c domain-containing protein</fullName>
    </recommendedName>
</protein>
<evidence type="ECO:0000256" key="1">
    <source>
        <dbReference type="ARBA" id="ARBA00022617"/>
    </source>
</evidence>
<evidence type="ECO:0000259" key="5">
    <source>
        <dbReference type="PROSITE" id="PS51007"/>
    </source>
</evidence>
<dbReference type="PANTHER" id="PTHR30600:SF4">
    <property type="entry name" value="CYTOCHROME C DOMAIN-CONTAINING PROTEIN"/>
    <property type="match status" value="1"/>
</dbReference>
<evidence type="ECO:0000256" key="2">
    <source>
        <dbReference type="ARBA" id="ARBA00022723"/>
    </source>
</evidence>
<dbReference type="AlphaFoldDB" id="A0A250JYI6"/>
<dbReference type="Pfam" id="PF06537">
    <property type="entry name" value="DHOR"/>
    <property type="match status" value="2"/>
</dbReference>
<evidence type="ECO:0000256" key="4">
    <source>
        <dbReference type="PROSITE-ProRule" id="PRU00433"/>
    </source>
</evidence>
<dbReference type="Proteomes" id="UP000217343">
    <property type="component" value="Chromosome"/>
</dbReference>
<reference evidence="6 7" key="1">
    <citation type="submission" date="2017-06" db="EMBL/GenBank/DDBJ databases">
        <title>Sequencing and comparative analysis of myxobacterial genomes.</title>
        <authorList>
            <person name="Rupp O."/>
            <person name="Goesmann A."/>
            <person name="Sogaard-Andersen L."/>
        </authorList>
    </citation>
    <scope>NUCLEOTIDE SEQUENCE [LARGE SCALE GENOMIC DNA]</scope>
    <source>
        <strain evidence="6 7">DSM 14697</strain>
    </source>
</reference>
<dbReference type="SUPFAM" id="SSF46626">
    <property type="entry name" value="Cytochrome c"/>
    <property type="match status" value="2"/>
</dbReference>
<name>A0A250JYI6_9BACT</name>
<dbReference type="Gene3D" id="1.10.760.10">
    <property type="entry name" value="Cytochrome c-like domain"/>
    <property type="match status" value="2"/>
</dbReference>
<feature type="domain" description="Cytochrome c" evidence="5">
    <location>
        <begin position="299"/>
        <end position="417"/>
    </location>
</feature>
<evidence type="ECO:0000313" key="6">
    <source>
        <dbReference type="EMBL" id="ATB48532.1"/>
    </source>
</evidence>
<dbReference type="GO" id="GO:0020037">
    <property type="term" value="F:heme binding"/>
    <property type="evidence" value="ECO:0007669"/>
    <property type="project" value="InterPro"/>
</dbReference>
<dbReference type="OrthoDB" id="5481066at2"/>
<dbReference type="PROSITE" id="PS51257">
    <property type="entry name" value="PROKAR_LIPOPROTEIN"/>
    <property type="match status" value="1"/>
</dbReference>
<keyword evidence="1 4" id="KW-0349">Heme</keyword>
<dbReference type="InterPro" id="IPR010538">
    <property type="entry name" value="DHOR"/>
</dbReference>
<dbReference type="InterPro" id="IPR009056">
    <property type="entry name" value="Cyt_c-like_dom"/>
</dbReference>
<keyword evidence="2 4" id="KW-0479">Metal-binding</keyword>
<organism evidence="6 7">
    <name type="scientific">Corallococcus macrosporus DSM 14697</name>
    <dbReference type="NCBI Taxonomy" id="1189310"/>
    <lineage>
        <taxon>Bacteria</taxon>
        <taxon>Pseudomonadati</taxon>
        <taxon>Myxococcota</taxon>
        <taxon>Myxococcia</taxon>
        <taxon>Myxococcales</taxon>
        <taxon>Cystobacterineae</taxon>
        <taxon>Myxococcaceae</taxon>
        <taxon>Corallococcus</taxon>
    </lineage>
</organism>
<accession>A0A250JYI6</accession>
<keyword evidence="7" id="KW-1185">Reference proteome</keyword>
<dbReference type="PROSITE" id="PS51007">
    <property type="entry name" value="CYTC"/>
    <property type="match status" value="1"/>
</dbReference>
<dbReference type="GO" id="GO:0046872">
    <property type="term" value="F:metal ion binding"/>
    <property type="evidence" value="ECO:0007669"/>
    <property type="project" value="UniProtKB-KW"/>
</dbReference>
<dbReference type="InterPro" id="IPR036909">
    <property type="entry name" value="Cyt_c-like_dom_sf"/>
</dbReference>
<sequence length="780" mass="83423">MKTLTRWMRGLGCACALGLVGCSPSGSEPPKAPQIAPDIFGDLGDVVPFATQEQRESFERGRQVVLRRFTPEEGLGPAFNVASCVNCHEKPVVGGGAGRYRNFLLVGQTLPDGSFVNTGVNGVQPHFTLDGVRRPTDAATNTLATRNPIPFFGVGLLAEIPDEVILRNADPDDADGDGISGRPNYDRGFVGRFGRKSQTVSIEGFIRGPVFNHMGITSNPLSEAAKARLPVPSALDGLPDTTQSADGLRTVRQAQAAAPDEPTVDDDGVPDPEMSEQELFDLVSFSMLTAAPRPDAPTPASEAGQQLFATLRCDACHVPALEGPRGLIPLYSDLLLHDMGPELDDGIVMKLAGGSEFRTQPLWGIAAAGPYLHDGRADDLDEAIRLHGGEARRSREAYVALSLSEQAKVIAFLESLGGRAQRSDGMLPPEAPVPPTGDWGGPAVALNAQDQERFRQGQHLFDRDFGLREGVGPHFNGDSCRACHFDPVPGGAGGLDLDVTRQGIFVDGTFVYPTPGTMAHRHGPVDARPPLDPRSNFFERRQTPALFGLGLIERIPEALILANEDPGDADGDGVRGRAHRLADGRLGRFGWKANVPDVHEFVRDALSNELGLTLADEPARTFGTARDDDDVADPEVGLPTLETLTFYLSTLAPPPRTGARPDLDGAGLALFHDVGCAKCHVPSFPTPDGQTVRLYSDLLLHDVMRHGRRGVEDGPAGMYELRTPPLWGLAHTAPYLHDGAASTVAAAITLHGSEAEPSRRAYEALSPPERDALLAFLQTL</sequence>
<dbReference type="GO" id="GO:0009055">
    <property type="term" value="F:electron transfer activity"/>
    <property type="evidence" value="ECO:0007669"/>
    <property type="project" value="InterPro"/>
</dbReference>
<evidence type="ECO:0000256" key="3">
    <source>
        <dbReference type="ARBA" id="ARBA00023004"/>
    </source>
</evidence>
<dbReference type="EMBL" id="CP022203">
    <property type="protein sequence ID" value="ATB48532.1"/>
    <property type="molecule type" value="Genomic_DNA"/>
</dbReference>
<dbReference type="KEGG" id="mmas:MYMAC_004159"/>
<evidence type="ECO:0000313" key="7">
    <source>
        <dbReference type="Proteomes" id="UP000217343"/>
    </source>
</evidence>
<dbReference type="InterPro" id="IPR051395">
    <property type="entry name" value="Cytochrome_c_Peroxidase/MauG"/>
</dbReference>
<proteinExistence type="predicted"/>